<dbReference type="InterPro" id="IPR003096">
    <property type="entry name" value="SM22_calponin"/>
</dbReference>
<dbReference type="AlphaFoldDB" id="A0A5B7DFG1"/>
<feature type="region of interest" description="Disordered" evidence="2">
    <location>
        <begin position="1"/>
        <end position="22"/>
    </location>
</feature>
<dbReference type="OrthoDB" id="6369810at2759"/>
<dbReference type="Pfam" id="PF00402">
    <property type="entry name" value="Calponin"/>
    <property type="match status" value="2"/>
</dbReference>
<dbReference type="InterPro" id="IPR000557">
    <property type="entry name" value="Calponin_repeat"/>
</dbReference>
<dbReference type="EMBL" id="VSRR010000837">
    <property type="protein sequence ID" value="MPC20120.1"/>
    <property type="molecule type" value="Genomic_DNA"/>
</dbReference>
<dbReference type="Proteomes" id="UP000324222">
    <property type="component" value="Unassembled WGS sequence"/>
</dbReference>
<dbReference type="PANTHER" id="PTHR47385:SF5">
    <property type="entry name" value="TRANSGELIN"/>
    <property type="match status" value="1"/>
</dbReference>
<keyword evidence="4" id="KW-1185">Reference proteome</keyword>
<proteinExistence type="inferred from homology"/>
<evidence type="ECO:0000256" key="2">
    <source>
        <dbReference type="SAM" id="MobiDB-lite"/>
    </source>
</evidence>
<protein>
    <submittedName>
        <fullName evidence="3">Calponin-1</fullName>
    </submittedName>
</protein>
<evidence type="ECO:0000313" key="3">
    <source>
        <dbReference type="EMBL" id="MPC20120.1"/>
    </source>
</evidence>
<accession>A0A5B7DFG1</accession>
<reference evidence="3 4" key="1">
    <citation type="submission" date="2019-05" db="EMBL/GenBank/DDBJ databases">
        <title>Another draft genome of Portunus trituberculatus and its Hox gene families provides insights of decapod evolution.</title>
        <authorList>
            <person name="Jeong J.-H."/>
            <person name="Song I."/>
            <person name="Kim S."/>
            <person name="Choi T."/>
            <person name="Kim D."/>
            <person name="Ryu S."/>
            <person name="Kim W."/>
        </authorList>
    </citation>
    <scope>NUCLEOTIDE SEQUENCE [LARGE SCALE GENOMIC DNA]</scope>
    <source>
        <tissue evidence="3">Muscle</tissue>
    </source>
</reference>
<comment type="similarity">
    <text evidence="1">Belongs to the calponin family.</text>
</comment>
<dbReference type="InterPro" id="IPR050606">
    <property type="entry name" value="Calponin-like"/>
</dbReference>
<dbReference type="GO" id="GO:0007015">
    <property type="term" value="P:actin filament organization"/>
    <property type="evidence" value="ECO:0007669"/>
    <property type="project" value="TreeGrafter"/>
</dbReference>
<evidence type="ECO:0000256" key="1">
    <source>
        <dbReference type="ARBA" id="ARBA00009631"/>
    </source>
</evidence>
<dbReference type="SUPFAM" id="SSF47576">
    <property type="entry name" value="Calponin-homology domain, CH-domain"/>
    <property type="match status" value="1"/>
</dbReference>
<dbReference type="PRINTS" id="PR00888">
    <property type="entry name" value="SM22CALPONIN"/>
</dbReference>
<dbReference type="GO" id="GO:0051015">
    <property type="term" value="F:actin filament binding"/>
    <property type="evidence" value="ECO:0007669"/>
    <property type="project" value="TreeGrafter"/>
</dbReference>
<sequence>MFAFRRPHAAGHGLQVTSSTHRPGSRVVDCLYALGGLAQKKNFDGPVIGVRVANENKRNFSAEKLKESNKIIGLQYGSNKGASQSGMTAYGTGRQIIPGSEYNRATGAGTMRYGLGAYISPLPHPRLPADAQKEISADGQKIIGLQSGSNKGASQAGMTPYGAPRQIIPDGKNHKQHQGTVGGR</sequence>
<dbReference type="InterPro" id="IPR036872">
    <property type="entry name" value="CH_dom_sf"/>
</dbReference>
<organism evidence="3 4">
    <name type="scientific">Portunus trituberculatus</name>
    <name type="common">Swimming crab</name>
    <name type="synonym">Neptunus trituberculatus</name>
    <dbReference type="NCBI Taxonomy" id="210409"/>
    <lineage>
        <taxon>Eukaryota</taxon>
        <taxon>Metazoa</taxon>
        <taxon>Ecdysozoa</taxon>
        <taxon>Arthropoda</taxon>
        <taxon>Crustacea</taxon>
        <taxon>Multicrustacea</taxon>
        <taxon>Malacostraca</taxon>
        <taxon>Eumalacostraca</taxon>
        <taxon>Eucarida</taxon>
        <taxon>Decapoda</taxon>
        <taxon>Pleocyemata</taxon>
        <taxon>Brachyura</taxon>
        <taxon>Eubrachyura</taxon>
        <taxon>Portunoidea</taxon>
        <taxon>Portunidae</taxon>
        <taxon>Portuninae</taxon>
        <taxon>Portunus</taxon>
    </lineage>
</organism>
<name>A0A5B7DFG1_PORTR</name>
<comment type="caution">
    <text evidence="3">The sequence shown here is derived from an EMBL/GenBank/DDBJ whole genome shotgun (WGS) entry which is preliminary data.</text>
</comment>
<dbReference type="GO" id="GO:0015629">
    <property type="term" value="C:actin cytoskeleton"/>
    <property type="evidence" value="ECO:0007669"/>
    <property type="project" value="TreeGrafter"/>
</dbReference>
<dbReference type="PROSITE" id="PS51122">
    <property type="entry name" value="CALPONIN_2"/>
    <property type="match status" value="2"/>
</dbReference>
<feature type="region of interest" description="Disordered" evidence="2">
    <location>
        <begin position="145"/>
        <end position="184"/>
    </location>
</feature>
<gene>
    <name evidence="3" type="primary">CNN1</name>
    <name evidence="3" type="ORF">E2C01_013052</name>
</gene>
<dbReference type="PROSITE" id="PS01052">
    <property type="entry name" value="CALPONIN_1"/>
    <property type="match status" value="2"/>
</dbReference>
<feature type="compositionally biased region" description="Polar residues" evidence="2">
    <location>
        <begin position="146"/>
        <end position="157"/>
    </location>
</feature>
<dbReference type="PANTHER" id="PTHR47385">
    <property type="entry name" value="CALPONIN"/>
    <property type="match status" value="1"/>
</dbReference>
<evidence type="ECO:0000313" key="4">
    <source>
        <dbReference type="Proteomes" id="UP000324222"/>
    </source>
</evidence>